<dbReference type="SUPFAM" id="SSF55073">
    <property type="entry name" value="Nucleotide cyclase"/>
    <property type="match status" value="1"/>
</dbReference>
<evidence type="ECO:0000256" key="4">
    <source>
        <dbReference type="SAM" id="SignalP"/>
    </source>
</evidence>
<name>A0ABQ0JK75_9VIBR</name>
<feature type="chain" id="PRO_5045668698" evidence="4">
    <location>
        <begin position="22"/>
        <end position="681"/>
    </location>
</feature>
<sequence>MFVFLVSAAFLFSGATSNALADTPDNKTYYISAHERDFLARFIFSTIEKEANIAFEYVDYPDFSERLNAIESGQLDFIANITFTKARAQRFIFSPPINIEPTYLFTETDTSFDDIHVVGTTMGTAFNDIVQRYYPEKRVLSFLDNEVAFESIRSGDIDGYIGTFLQLEWFLSAGFKATLINDKVSIPPVSIITNKSENAPLLAKFSRIIAQESVQKQIRSYIESYITEIAIKQLKNDIESSGLNLEDPIDVYLNPRKPYVFADKNGIVTGVAVDLVNEICRLSSLECRLVFQPDEPWAASLQKLMLGEHEIMTPIADLNHRKERLIFSDPYASIDGVIAKRVGYKEEVYRHISELFAERVGVVENGVFATVTRRLLPNKELVYFKDTEALVRGLIGKNIDYAVTNRVTLNTLLYEQSLSEITEDRYFKPFYRSQLTFGFPKTERGATLSKLFNRTLDFVDTETIHHRYQPPANWRELNEKELDKQRLNVINILLGLFILVTITFGYLTNHRANHDVLTRLKNRYALNRIRKQPLGKGNGLIFIDLNGFKQINDTYGHAVGDQVLRCYAKLLRQTVKGTSYRIGGDEFVVIAPMNNELLRELLPKLESFQFGVRGHDLTLDLNAAIGVFLPDSNDLSIRQLLIYTDFAMYEAKRNKGLGSVIVDKAKLKELIAKNNVANPVD</sequence>
<dbReference type="PANTHER" id="PTHR35936:SF37">
    <property type="entry name" value="AMINO ACID ABC TRANSPORTER SUBSTRATE-BINDING PROTEIN"/>
    <property type="match status" value="1"/>
</dbReference>
<dbReference type="SMART" id="SM00062">
    <property type="entry name" value="PBPb"/>
    <property type="match status" value="2"/>
</dbReference>
<dbReference type="InterPro" id="IPR043128">
    <property type="entry name" value="Rev_trsase/Diguanyl_cyclase"/>
</dbReference>
<comment type="similarity">
    <text evidence="1">Belongs to the bacterial solute-binding protein 3 family.</text>
</comment>
<keyword evidence="3" id="KW-1133">Transmembrane helix</keyword>
<evidence type="ECO:0000259" key="5">
    <source>
        <dbReference type="PROSITE" id="PS50887"/>
    </source>
</evidence>
<dbReference type="CDD" id="cd01949">
    <property type="entry name" value="GGDEF"/>
    <property type="match status" value="1"/>
</dbReference>
<feature type="domain" description="GGDEF" evidence="5">
    <location>
        <begin position="536"/>
        <end position="665"/>
    </location>
</feature>
<feature type="signal peptide" evidence="4">
    <location>
        <begin position="1"/>
        <end position="21"/>
    </location>
</feature>
<dbReference type="Pfam" id="PF00990">
    <property type="entry name" value="GGDEF"/>
    <property type="match status" value="1"/>
</dbReference>
<evidence type="ECO:0000313" key="6">
    <source>
        <dbReference type="EMBL" id="GAL29159.1"/>
    </source>
</evidence>
<evidence type="ECO:0000256" key="3">
    <source>
        <dbReference type="SAM" id="Phobius"/>
    </source>
</evidence>
<dbReference type="Proteomes" id="UP000029223">
    <property type="component" value="Unassembled WGS sequence"/>
</dbReference>
<accession>A0ABQ0JK75</accession>
<keyword evidence="2 4" id="KW-0732">Signal</keyword>
<dbReference type="Gene3D" id="3.40.190.10">
    <property type="entry name" value="Periplasmic binding protein-like II"/>
    <property type="match status" value="4"/>
</dbReference>
<protein>
    <submittedName>
        <fullName evidence="6">Diguanylate cyclase</fullName>
    </submittedName>
</protein>
<dbReference type="PANTHER" id="PTHR35936">
    <property type="entry name" value="MEMBRANE-BOUND LYTIC MUREIN TRANSGLYCOSYLASE F"/>
    <property type="match status" value="1"/>
</dbReference>
<keyword evidence="7" id="KW-1185">Reference proteome</keyword>
<dbReference type="InterPro" id="IPR000160">
    <property type="entry name" value="GGDEF_dom"/>
</dbReference>
<dbReference type="Gene3D" id="3.30.70.270">
    <property type="match status" value="1"/>
</dbReference>
<keyword evidence="3" id="KW-0812">Transmembrane</keyword>
<dbReference type="NCBIfam" id="TIGR00254">
    <property type="entry name" value="GGDEF"/>
    <property type="match status" value="1"/>
</dbReference>
<dbReference type="SUPFAM" id="SSF53850">
    <property type="entry name" value="Periplasmic binding protein-like II"/>
    <property type="match status" value="2"/>
</dbReference>
<dbReference type="EMBL" id="BBMS01000058">
    <property type="protein sequence ID" value="GAL29159.1"/>
    <property type="molecule type" value="Genomic_DNA"/>
</dbReference>
<keyword evidence="3" id="KW-0472">Membrane</keyword>
<dbReference type="SMART" id="SM00267">
    <property type="entry name" value="GGDEF"/>
    <property type="match status" value="1"/>
</dbReference>
<feature type="transmembrane region" description="Helical" evidence="3">
    <location>
        <begin position="489"/>
        <end position="507"/>
    </location>
</feature>
<dbReference type="InterPro" id="IPR001638">
    <property type="entry name" value="Solute-binding_3/MltF_N"/>
</dbReference>
<reference evidence="7" key="1">
    <citation type="submission" date="2014-09" db="EMBL/GenBank/DDBJ databases">
        <title>Vibrio variabilis JCM 19239. (C206) whole genome shotgun sequence.</title>
        <authorList>
            <person name="Sawabe T."/>
            <person name="Meirelles P."/>
            <person name="Nakanishi M."/>
            <person name="Sayaka M."/>
            <person name="Hattori M."/>
            <person name="Ohkuma M."/>
        </authorList>
    </citation>
    <scope>NUCLEOTIDE SEQUENCE [LARGE SCALE GENOMIC DNA]</scope>
    <source>
        <strain evidence="7">JCM 19239</strain>
    </source>
</reference>
<dbReference type="Pfam" id="PF00497">
    <property type="entry name" value="SBP_bac_3"/>
    <property type="match status" value="2"/>
</dbReference>
<gene>
    <name evidence="6" type="ORF">JCM19239_2750</name>
</gene>
<evidence type="ECO:0000256" key="1">
    <source>
        <dbReference type="ARBA" id="ARBA00010333"/>
    </source>
</evidence>
<proteinExistence type="inferred from homology"/>
<organism evidence="6 7">
    <name type="scientific">Vibrio variabilis</name>
    <dbReference type="NCBI Taxonomy" id="990271"/>
    <lineage>
        <taxon>Bacteria</taxon>
        <taxon>Pseudomonadati</taxon>
        <taxon>Pseudomonadota</taxon>
        <taxon>Gammaproteobacteria</taxon>
        <taxon>Vibrionales</taxon>
        <taxon>Vibrionaceae</taxon>
        <taxon>Vibrio</taxon>
    </lineage>
</organism>
<comment type="caution">
    <text evidence="6">The sequence shown here is derived from an EMBL/GenBank/DDBJ whole genome shotgun (WGS) entry which is preliminary data.</text>
</comment>
<reference evidence="7" key="2">
    <citation type="submission" date="2014-09" db="EMBL/GenBank/DDBJ databases">
        <authorList>
            <consortium name="NBRP consortium"/>
            <person name="Sawabe T."/>
            <person name="Meirelles P."/>
            <person name="Nakanishi M."/>
            <person name="Sayaka M."/>
            <person name="Hattori M."/>
            <person name="Ohkuma M."/>
        </authorList>
    </citation>
    <scope>NUCLEOTIDE SEQUENCE [LARGE SCALE GENOMIC DNA]</scope>
    <source>
        <strain evidence="7">JCM 19239</strain>
    </source>
</reference>
<dbReference type="InterPro" id="IPR029787">
    <property type="entry name" value="Nucleotide_cyclase"/>
</dbReference>
<evidence type="ECO:0000256" key="2">
    <source>
        <dbReference type="ARBA" id="ARBA00022729"/>
    </source>
</evidence>
<dbReference type="PROSITE" id="PS50887">
    <property type="entry name" value="GGDEF"/>
    <property type="match status" value="1"/>
</dbReference>
<evidence type="ECO:0000313" key="7">
    <source>
        <dbReference type="Proteomes" id="UP000029223"/>
    </source>
</evidence>